<keyword evidence="1" id="KW-0732">Signal</keyword>
<dbReference type="RefSeq" id="WP_155094036.1">
    <property type="nucleotide sequence ID" value="NZ_WMIE01000001.1"/>
</dbReference>
<proteinExistence type="predicted"/>
<protein>
    <recommendedName>
        <fullName evidence="4">Invasion associated locus B family protein</fullName>
    </recommendedName>
</protein>
<dbReference type="AlphaFoldDB" id="A0A6L6J3L1"/>
<feature type="chain" id="PRO_5026735393" description="Invasion associated locus B family protein" evidence="1">
    <location>
        <begin position="26"/>
        <end position="176"/>
    </location>
</feature>
<accession>A0A6L6J3L1</accession>
<evidence type="ECO:0000313" key="3">
    <source>
        <dbReference type="Proteomes" id="UP000478183"/>
    </source>
</evidence>
<keyword evidence="3" id="KW-1185">Reference proteome</keyword>
<dbReference type="OrthoDB" id="9806572at2"/>
<organism evidence="2 3">
    <name type="scientific">Paracoccus aestuariivivens</name>
    <dbReference type="NCBI Taxonomy" id="1820333"/>
    <lineage>
        <taxon>Bacteria</taxon>
        <taxon>Pseudomonadati</taxon>
        <taxon>Pseudomonadota</taxon>
        <taxon>Alphaproteobacteria</taxon>
        <taxon>Rhodobacterales</taxon>
        <taxon>Paracoccaceae</taxon>
        <taxon>Paracoccus</taxon>
    </lineage>
</organism>
<evidence type="ECO:0000256" key="1">
    <source>
        <dbReference type="SAM" id="SignalP"/>
    </source>
</evidence>
<dbReference type="EMBL" id="WMIE01000001">
    <property type="protein sequence ID" value="MTH76682.1"/>
    <property type="molecule type" value="Genomic_DNA"/>
</dbReference>
<evidence type="ECO:0008006" key="4">
    <source>
        <dbReference type="Google" id="ProtNLM"/>
    </source>
</evidence>
<dbReference type="Proteomes" id="UP000478183">
    <property type="component" value="Unassembled WGS sequence"/>
</dbReference>
<sequence>MLNSASRVAAAAALIAIATSTPLFAQESTKQLANQGDWTAFSASSPKECWAVSAPKSTQNTDSSGNSKDVTRGDIRLYVAYRPGGSSGEVSFSGGYPFAPDSTVEVNIGGQVFKLFTEGESAWPGSAAEDGKLISALRSGSSAIISGRSARGTMTKDTFSLSGITAMTNAARSGCQ</sequence>
<comment type="caution">
    <text evidence="2">The sequence shown here is derived from an EMBL/GenBank/DDBJ whole genome shotgun (WGS) entry which is preliminary data.</text>
</comment>
<evidence type="ECO:0000313" key="2">
    <source>
        <dbReference type="EMBL" id="MTH76682.1"/>
    </source>
</evidence>
<gene>
    <name evidence="2" type="ORF">GL286_02960</name>
</gene>
<reference evidence="2 3" key="1">
    <citation type="submission" date="2019-11" db="EMBL/GenBank/DDBJ databases">
        <authorList>
            <person name="Dong K."/>
        </authorList>
    </citation>
    <scope>NUCLEOTIDE SEQUENCE [LARGE SCALE GENOMIC DNA]</scope>
    <source>
        <strain evidence="2 3">NBRC 111993</strain>
    </source>
</reference>
<name>A0A6L6J3L1_9RHOB</name>
<feature type="signal peptide" evidence="1">
    <location>
        <begin position="1"/>
        <end position="25"/>
    </location>
</feature>